<dbReference type="AlphaFoldDB" id="K0RXB7"/>
<feature type="region of interest" description="Disordered" evidence="1">
    <location>
        <begin position="1"/>
        <end position="118"/>
    </location>
</feature>
<proteinExistence type="predicted"/>
<reference evidence="2 3" key="1">
    <citation type="journal article" date="2012" name="Genome Biol.">
        <title>Genome and low-iron response of an oceanic diatom adapted to chronic iron limitation.</title>
        <authorList>
            <person name="Lommer M."/>
            <person name="Specht M."/>
            <person name="Roy A.S."/>
            <person name="Kraemer L."/>
            <person name="Andreson R."/>
            <person name="Gutowska M.A."/>
            <person name="Wolf J."/>
            <person name="Bergner S.V."/>
            <person name="Schilhabel M.B."/>
            <person name="Klostermeier U.C."/>
            <person name="Beiko R.G."/>
            <person name="Rosenstiel P."/>
            <person name="Hippler M."/>
            <person name="Laroche J."/>
        </authorList>
    </citation>
    <scope>NUCLEOTIDE SEQUENCE [LARGE SCALE GENOMIC DNA]</scope>
    <source>
        <strain evidence="2 3">CCMP1005</strain>
    </source>
</reference>
<evidence type="ECO:0000256" key="1">
    <source>
        <dbReference type="SAM" id="MobiDB-lite"/>
    </source>
</evidence>
<organism evidence="2 3">
    <name type="scientific">Thalassiosira oceanica</name>
    <name type="common">Marine diatom</name>
    <dbReference type="NCBI Taxonomy" id="159749"/>
    <lineage>
        <taxon>Eukaryota</taxon>
        <taxon>Sar</taxon>
        <taxon>Stramenopiles</taxon>
        <taxon>Ochrophyta</taxon>
        <taxon>Bacillariophyta</taxon>
        <taxon>Coscinodiscophyceae</taxon>
        <taxon>Thalassiosirophycidae</taxon>
        <taxon>Thalassiosirales</taxon>
        <taxon>Thalassiosiraceae</taxon>
        <taxon>Thalassiosira</taxon>
    </lineage>
</organism>
<dbReference type="Proteomes" id="UP000266841">
    <property type="component" value="Unassembled WGS sequence"/>
</dbReference>
<keyword evidence="3" id="KW-1185">Reference proteome</keyword>
<feature type="compositionally biased region" description="Basic and acidic residues" evidence="1">
    <location>
        <begin position="10"/>
        <end position="37"/>
    </location>
</feature>
<comment type="caution">
    <text evidence="2">The sequence shown here is derived from an EMBL/GenBank/DDBJ whole genome shotgun (WGS) entry which is preliminary data.</text>
</comment>
<accession>K0RXB7</accession>
<feature type="compositionally biased region" description="Basic residues" evidence="1">
    <location>
        <begin position="94"/>
        <end position="108"/>
    </location>
</feature>
<evidence type="ECO:0000313" key="3">
    <source>
        <dbReference type="Proteomes" id="UP000266841"/>
    </source>
</evidence>
<dbReference type="EMBL" id="AGNL01041747">
    <property type="protein sequence ID" value="EJK51372.1"/>
    <property type="molecule type" value="Genomic_DNA"/>
</dbReference>
<sequence length="118" mass="13035">MQSPSVATSREAELQRKTSRIKRDEPTIKGDNRRQRTNEGGGDIARRPSVSESSFLVPSCHDDPIASPGRANDTLTPGTLLHTTWTVGSPRWTGSRRKNRAASSKKKKEASQDMASRF</sequence>
<name>K0RXB7_THAOC</name>
<gene>
    <name evidence="2" type="ORF">THAOC_29457</name>
</gene>
<feature type="compositionally biased region" description="Polar residues" evidence="1">
    <location>
        <begin position="73"/>
        <end position="87"/>
    </location>
</feature>
<protein>
    <submittedName>
        <fullName evidence="2">Uncharacterized protein</fullName>
    </submittedName>
</protein>
<feature type="non-terminal residue" evidence="2">
    <location>
        <position position="118"/>
    </location>
</feature>
<evidence type="ECO:0000313" key="2">
    <source>
        <dbReference type="EMBL" id="EJK51372.1"/>
    </source>
</evidence>